<evidence type="ECO:0000313" key="11">
    <source>
        <dbReference type="EMBL" id="OIV98356.1"/>
    </source>
</evidence>
<dbReference type="InterPro" id="IPR025846">
    <property type="entry name" value="TBL_N"/>
</dbReference>
<gene>
    <name evidence="11" type="ORF">TanjilG_16683</name>
</gene>
<evidence type="ECO:0000256" key="7">
    <source>
        <dbReference type="SAM" id="MobiDB-lite"/>
    </source>
</evidence>
<proteinExistence type="inferred from homology"/>
<reference evidence="11 12" key="1">
    <citation type="journal article" date="2017" name="Plant Biotechnol. J.">
        <title>A comprehensive draft genome sequence for lupin (Lupinus angustifolius), an emerging health food: insights into plant-microbe interactions and legume evolution.</title>
        <authorList>
            <person name="Hane J.K."/>
            <person name="Ming Y."/>
            <person name="Kamphuis L.G."/>
            <person name="Nelson M.N."/>
            <person name="Garg G."/>
            <person name="Atkins C.A."/>
            <person name="Bayer P.E."/>
            <person name="Bravo A."/>
            <person name="Bringans S."/>
            <person name="Cannon S."/>
            <person name="Edwards D."/>
            <person name="Foley R."/>
            <person name="Gao L.L."/>
            <person name="Harrison M.J."/>
            <person name="Huang W."/>
            <person name="Hurgobin B."/>
            <person name="Li S."/>
            <person name="Liu C.W."/>
            <person name="McGrath A."/>
            <person name="Morahan G."/>
            <person name="Murray J."/>
            <person name="Weller J."/>
            <person name="Jian J."/>
            <person name="Singh K.B."/>
        </authorList>
    </citation>
    <scope>NUCLEOTIDE SEQUENCE [LARGE SCALE GENOMIC DNA]</scope>
    <source>
        <strain evidence="12">cv. Tanjil</strain>
        <tissue evidence="11">Whole plant</tissue>
    </source>
</reference>
<keyword evidence="4" id="KW-0735">Signal-anchor</keyword>
<evidence type="ECO:0000259" key="10">
    <source>
        <dbReference type="Pfam" id="PF14416"/>
    </source>
</evidence>
<dbReference type="InterPro" id="IPR026057">
    <property type="entry name" value="TBL_C"/>
</dbReference>
<evidence type="ECO:0000256" key="5">
    <source>
        <dbReference type="ARBA" id="ARBA00022989"/>
    </source>
</evidence>
<feature type="region of interest" description="Disordered" evidence="7">
    <location>
        <begin position="93"/>
        <end position="161"/>
    </location>
</feature>
<comment type="subcellular location">
    <subcellularLocation>
        <location evidence="1">Membrane</location>
        <topology evidence="1">Single-pass membrane protein</topology>
    </subcellularLocation>
</comment>
<dbReference type="GO" id="GO:0045492">
    <property type="term" value="P:xylan biosynthetic process"/>
    <property type="evidence" value="ECO:0007669"/>
    <property type="project" value="TreeGrafter"/>
</dbReference>
<dbReference type="STRING" id="3871.A0A4P1QZG5"/>
<feature type="domain" description="Trichome birefringence-like N-terminal" evidence="10">
    <location>
        <begin position="172"/>
        <end position="225"/>
    </location>
</feature>
<dbReference type="GO" id="GO:0010411">
    <property type="term" value="P:xyloglucan metabolic process"/>
    <property type="evidence" value="ECO:0007669"/>
    <property type="project" value="TreeGrafter"/>
</dbReference>
<dbReference type="Pfam" id="PF14416">
    <property type="entry name" value="PMR5N"/>
    <property type="match status" value="1"/>
</dbReference>
<dbReference type="OrthoDB" id="630188at2759"/>
<protein>
    <submittedName>
        <fullName evidence="11">Uncharacterized protein</fullName>
    </submittedName>
</protein>
<dbReference type="Gramene" id="OIV98356">
    <property type="protein sequence ID" value="OIV98356"/>
    <property type="gene ID" value="TanjilG_16683"/>
</dbReference>
<keyword evidence="12" id="KW-1185">Reference proteome</keyword>
<dbReference type="GO" id="GO:0016020">
    <property type="term" value="C:membrane"/>
    <property type="evidence" value="ECO:0007669"/>
    <property type="project" value="UniProtKB-SubCell"/>
</dbReference>
<dbReference type="Proteomes" id="UP000188354">
    <property type="component" value="Chromosome LG14"/>
</dbReference>
<name>A0A4P1QZG5_LUPAN</name>
<evidence type="ECO:0000259" key="9">
    <source>
        <dbReference type="Pfam" id="PF13839"/>
    </source>
</evidence>
<feature type="domain" description="Trichome birefringence-like C-terminal" evidence="9">
    <location>
        <begin position="228"/>
        <end position="510"/>
    </location>
</feature>
<feature type="transmembrane region" description="Helical" evidence="8">
    <location>
        <begin position="12"/>
        <end position="30"/>
    </location>
</feature>
<dbReference type="KEGG" id="lang:109327060"/>
<dbReference type="Pfam" id="PF13839">
    <property type="entry name" value="PC-Esterase"/>
    <property type="match status" value="1"/>
</dbReference>
<dbReference type="PANTHER" id="PTHR13533">
    <property type="entry name" value="N-ACETYLNEURAMINATE 9-O-ACETYLTRANSFERASE"/>
    <property type="match status" value="1"/>
</dbReference>
<dbReference type="GO" id="GO:0016407">
    <property type="term" value="F:acetyltransferase activity"/>
    <property type="evidence" value="ECO:0007669"/>
    <property type="project" value="TreeGrafter"/>
</dbReference>
<dbReference type="EMBL" id="CM007374">
    <property type="protein sequence ID" value="OIV98356.1"/>
    <property type="molecule type" value="Genomic_DNA"/>
</dbReference>
<keyword evidence="3 8" id="KW-0812">Transmembrane</keyword>
<dbReference type="AlphaFoldDB" id="A0A4P1QZG5"/>
<evidence type="ECO:0000256" key="6">
    <source>
        <dbReference type="ARBA" id="ARBA00023136"/>
    </source>
</evidence>
<evidence type="ECO:0000256" key="4">
    <source>
        <dbReference type="ARBA" id="ARBA00022968"/>
    </source>
</evidence>
<feature type="compositionally biased region" description="Basic and acidic residues" evidence="7">
    <location>
        <begin position="124"/>
        <end position="145"/>
    </location>
</feature>
<evidence type="ECO:0000256" key="2">
    <source>
        <dbReference type="ARBA" id="ARBA00007727"/>
    </source>
</evidence>
<keyword evidence="6 8" id="KW-0472">Membrane</keyword>
<feature type="compositionally biased region" description="Polar residues" evidence="7">
    <location>
        <begin position="93"/>
        <end position="104"/>
    </location>
</feature>
<evidence type="ECO:0000313" key="12">
    <source>
        <dbReference type="Proteomes" id="UP000188354"/>
    </source>
</evidence>
<dbReference type="GO" id="GO:0005794">
    <property type="term" value="C:Golgi apparatus"/>
    <property type="evidence" value="ECO:0007669"/>
    <property type="project" value="TreeGrafter"/>
</dbReference>
<evidence type="ECO:0000256" key="1">
    <source>
        <dbReference type="ARBA" id="ARBA00004167"/>
    </source>
</evidence>
<evidence type="ECO:0000256" key="3">
    <source>
        <dbReference type="ARBA" id="ARBA00022692"/>
    </source>
</evidence>
<dbReference type="PANTHER" id="PTHR13533:SF32">
    <property type="entry name" value="PROTEIN TRICHOME BIREFRINGENCE-LIKE 14"/>
    <property type="match status" value="1"/>
</dbReference>
<dbReference type="GO" id="GO:0009834">
    <property type="term" value="P:plant-type secondary cell wall biogenesis"/>
    <property type="evidence" value="ECO:0007669"/>
    <property type="project" value="TreeGrafter"/>
</dbReference>
<accession>A0A4P1QZG5</accession>
<organism evidence="11 12">
    <name type="scientific">Lupinus angustifolius</name>
    <name type="common">Narrow-leaved blue lupine</name>
    <dbReference type="NCBI Taxonomy" id="3871"/>
    <lineage>
        <taxon>Eukaryota</taxon>
        <taxon>Viridiplantae</taxon>
        <taxon>Streptophyta</taxon>
        <taxon>Embryophyta</taxon>
        <taxon>Tracheophyta</taxon>
        <taxon>Spermatophyta</taxon>
        <taxon>Magnoliopsida</taxon>
        <taxon>eudicotyledons</taxon>
        <taxon>Gunneridae</taxon>
        <taxon>Pentapetalae</taxon>
        <taxon>rosids</taxon>
        <taxon>fabids</taxon>
        <taxon>Fabales</taxon>
        <taxon>Fabaceae</taxon>
        <taxon>Papilionoideae</taxon>
        <taxon>50 kb inversion clade</taxon>
        <taxon>genistoids sensu lato</taxon>
        <taxon>core genistoids</taxon>
        <taxon>Genisteae</taxon>
        <taxon>Lupinus</taxon>
    </lineage>
</organism>
<keyword evidence="5 8" id="KW-1133">Transmembrane helix</keyword>
<evidence type="ECO:0000256" key="8">
    <source>
        <dbReference type="SAM" id="Phobius"/>
    </source>
</evidence>
<sequence length="512" mass="57479">MKVVAYGLKGKEVSLISIFLLCITIIIWSWEKTPDLSVSITSQTPMQLPSENLLSSSIVSVLAPEPPIHVDEDDSSSANKKTTIEPEELHFNVASQTVPAQSSSGREEGTTEILSSASDEEAITEVKRNEDGEKTSIREENRPDFAIDSPQRSSLISEKGDDSWNNATENKVCNYARGKWVPDNHRPLYSGFGCKKWLSEMWACRLTQRTDFAYEKFRWQPKDCQMEEFERSKFLRRMQHKTLALVGDSLGRQQFQSLMCMLTGGEETHDVKDVGKEYGLALGKGALRPNGWAYRFLSTNTTILYYWSASLCDVEPIDGNNPGTDYAMHLDRPPVFLRQYLHKLDVLVLNTGHHWNRGKFKANRWVMHVGGVPNTDKKIASMGSAKNLTIHSVVSWVNSQLPKYPGLKVFFRTISPRHFFGGEWNTGGSCDNTTPMSVGKEIPGDESTDQVAAHAVKGTRIKLLDITAISHLRDEGHISRFSISAKPGVQDCLHWCLPGIPDTWNEILFAQI</sequence>
<comment type="similarity">
    <text evidence="2">Belongs to the PC-esterase family. TBL subfamily.</text>
</comment>